<sequence>MSEAFRCQGANLLPVTKFIGSGLFIKCLGQVDLPGAPLYITHRQPSPPGSAGLPSAPGGCGCGRLCGGAGGWRRVWGEGLLWEILCGAAGLLWEVVCGAAGLLWGGWCI</sequence>
<protein>
    <submittedName>
        <fullName evidence="1">Uncharacterized protein</fullName>
    </submittedName>
</protein>
<comment type="caution">
    <text evidence="1">The sequence shown here is derived from an EMBL/GenBank/DDBJ whole genome shotgun (WGS) entry which is preliminary data.</text>
</comment>
<evidence type="ECO:0000313" key="2">
    <source>
        <dbReference type="Proteomes" id="UP001600943"/>
    </source>
</evidence>
<reference evidence="1 2" key="1">
    <citation type="submission" date="2024-04" db="EMBL/GenBank/DDBJ databases">
        <title>Defined microbial consortia suppress multidrug-resistant proinflammatory Enterobacteriaceae via ecological control.</title>
        <authorList>
            <person name="Furuichi M."/>
            <person name="Kawaguchi T."/>
            <person name="Pust M."/>
            <person name="Yasuma K."/>
            <person name="Plichta D."/>
            <person name="Hasegawa N."/>
            <person name="Ohya T."/>
            <person name="Bhattarai S."/>
            <person name="Sasajima S."/>
            <person name="Aoto Y."/>
            <person name="Tuganbaev T."/>
            <person name="Yaginuma M."/>
            <person name="Ueda M."/>
            <person name="Okahashi N."/>
            <person name="Amafuji K."/>
            <person name="Kiridooshi Y."/>
            <person name="Sugita K."/>
            <person name="Strazar M."/>
            <person name="Skelly A."/>
            <person name="Suda W."/>
            <person name="Hattori M."/>
            <person name="Nakamoto N."/>
            <person name="Caballero S."/>
            <person name="Norman J."/>
            <person name="Olle B."/>
            <person name="Tanoue T."/>
            <person name="Arita M."/>
            <person name="Bucci V."/>
            <person name="Atarashi K."/>
            <person name="Xavier R."/>
            <person name="Honda K."/>
        </authorList>
    </citation>
    <scope>NUCLEOTIDE SEQUENCE [LARGE SCALE GENOMIC DNA]</scope>
    <source>
        <strain evidence="2">k04-0078-D8-1</strain>
    </source>
</reference>
<evidence type="ECO:0000313" key="1">
    <source>
        <dbReference type="EMBL" id="GAA6411962.1"/>
    </source>
</evidence>
<gene>
    <name evidence="1" type="ORF">K040078D81_60790</name>
</gene>
<organism evidence="1 2">
    <name type="scientific">Blautia hominis</name>
    <dbReference type="NCBI Taxonomy" id="2025493"/>
    <lineage>
        <taxon>Bacteria</taxon>
        <taxon>Bacillati</taxon>
        <taxon>Bacillota</taxon>
        <taxon>Clostridia</taxon>
        <taxon>Lachnospirales</taxon>
        <taxon>Lachnospiraceae</taxon>
        <taxon>Blautia</taxon>
    </lineage>
</organism>
<proteinExistence type="predicted"/>
<dbReference type="Proteomes" id="UP001600943">
    <property type="component" value="Unassembled WGS sequence"/>
</dbReference>
<accession>A0ABQ0BKH2</accession>
<dbReference type="EMBL" id="BAABYW010000002">
    <property type="protein sequence ID" value="GAA6411962.1"/>
    <property type="molecule type" value="Genomic_DNA"/>
</dbReference>
<name>A0ABQ0BKH2_9FIRM</name>
<keyword evidence="2" id="KW-1185">Reference proteome</keyword>